<name>A0AAD7DS90_MYCRO</name>
<sequence length="290" mass="32835">MFESSNGILRNPRTSPWPPHVLLYSRISQNYILLVFFSTSTPSPNSWERAGGSRFLLLRKLKLNSMADKAYPPSSLFDLTGLEELAIFCIDPTNYLADLMDHSTPLQLKSLKVRKPLQGGDNPCSITVMEKLLKLSADSLENLSLDAAFGEQQNQGLDMFRRLPSFPALNSLVLWLSPALAPGPGAATLINAWPSAPNVTEITFRIQFWDDGAGSVEEEMETFHDIMEKRVVWKSVVKDLLMKFPRFQKLIFYFSAPELSEFHWEPSLRLILEDIVREKIPDAGDRLSFQ</sequence>
<dbReference type="AlphaFoldDB" id="A0AAD7DS90"/>
<dbReference type="Proteomes" id="UP001221757">
    <property type="component" value="Unassembled WGS sequence"/>
</dbReference>
<accession>A0AAD7DS90</accession>
<keyword evidence="2" id="KW-1185">Reference proteome</keyword>
<evidence type="ECO:0000313" key="1">
    <source>
        <dbReference type="EMBL" id="KAJ7698561.1"/>
    </source>
</evidence>
<reference evidence="1" key="1">
    <citation type="submission" date="2023-03" db="EMBL/GenBank/DDBJ databases">
        <title>Massive genome expansion in bonnet fungi (Mycena s.s.) driven by repeated elements and novel gene families across ecological guilds.</title>
        <authorList>
            <consortium name="Lawrence Berkeley National Laboratory"/>
            <person name="Harder C.B."/>
            <person name="Miyauchi S."/>
            <person name="Viragh M."/>
            <person name="Kuo A."/>
            <person name="Thoen E."/>
            <person name="Andreopoulos B."/>
            <person name="Lu D."/>
            <person name="Skrede I."/>
            <person name="Drula E."/>
            <person name="Henrissat B."/>
            <person name="Morin E."/>
            <person name="Kohler A."/>
            <person name="Barry K."/>
            <person name="LaButti K."/>
            <person name="Morin E."/>
            <person name="Salamov A."/>
            <person name="Lipzen A."/>
            <person name="Mereny Z."/>
            <person name="Hegedus B."/>
            <person name="Baldrian P."/>
            <person name="Stursova M."/>
            <person name="Weitz H."/>
            <person name="Taylor A."/>
            <person name="Grigoriev I.V."/>
            <person name="Nagy L.G."/>
            <person name="Martin F."/>
            <person name="Kauserud H."/>
        </authorList>
    </citation>
    <scope>NUCLEOTIDE SEQUENCE</scope>
    <source>
        <strain evidence="1">CBHHK067</strain>
    </source>
</reference>
<comment type="caution">
    <text evidence="1">The sequence shown here is derived from an EMBL/GenBank/DDBJ whole genome shotgun (WGS) entry which is preliminary data.</text>
</comment>
<protein>
    <submittedName>
        <fullName evidence="1">Uncharacterized protein</fullName>
    </submittedName>
</protein>
<gene>
    <name evidence="1" type="ORF">B0H17DRAFT_323474</name>
</gene>
<dbReference type="EMBL" id="JARKIE010000025">
    <property type="protein sequence ID" value="KAJ7698561.1"/>
    <property type="molecule type" value="Genomic_DNA"/>
</dbReference>
<evidence type="ECO:0000313" key="2">
    <source>
        <dbReference type="Proteomes" id="UP001221757"/>
    </source>
</evidence>
<proteinExistence type="predicted"/>
<organism evidence="1 2">
    <name type="scientific">Mycena rosella</name>
    <name type="common">Pink bonnet</name>
    <name type="synonym">Agaricus rosellus</name>
    <dbReference type="NCBI Taxonomy" id="1033263"/>
    <lineage>
        <taxon>Eukaryota</taxon>
        <taxon>Fungi</taxon>
        <taxon>Dikarya</taxon>
        <taxon>Basidiomycota</taxon>
        <taxon>Agaricomycotina</taxon>
        <taxon>Agaricomycetes</taxon>
        <taxon>Agaricomycetidae</taxon>
        <taxon>Agaricales</taxon>
        <taxon>Marasmiineae</taxon>
        <taxon>Mycenaceae</taxon>
        <taxon>Mycena</taxon>
    </lineage>
</organism>